<protein>
    <submittedName>
        <fullName evidence="2">Uncharacterized protein</fullName>
    </submittedName>
</protein>
<name>A0A7N2MR63_QUELO</name>
<keyword evidence="3" id="KW-1185">Reference proteome</keyword>
<dbReference type="EnsemblPlants" id="QL10p038367:mrna">
    <property type="protein sequence ID" value="QL10p038367:mrna:CDS:1"/>
    <property type="gene ID" value="QL10p038367"/>
</dbReference>
<evidence type="ECO:0000313" key="3">
    <source>
        <dbReference type="Proteomes" id="UP000594261"/>
    </source>
</evidence>
<proteinExistence type="predicted"/>
<sequence>MVRKKDRFWEYIKELNGRFKCKFREIVFVGGATRIKCHLVRVKRHDIDICTKESKKVQKEASLTIGEPSKKLKGASTSNKDKEEEIILT</sequence>
<dbReference type="Gramene" id="QL10p038367:mrna">
    <property type="protein sequence ID" value="QL10p038367:mrna:CDS:1"/>
    <property type="gene ID" value="QL10p038367"/>
</dbReference>
<dbReference type="Proteomes" id="UP000594261">
    <property type="component" value="Chromosome 10"/>
</dbReference>
<feature type="region of interest" description="Disordered" evidence="1">
    <location>
        <begin position="68"/>
        <end position="89"/>
    </location>
</feature>
<organism evidence="2 3">
    <name type="scientific">Quercus lobata</name>
    <name type="common">Valley oak</name>
    <dbReference type="NCBI Taxonomy" id="97700"/>
    <lineage>
        <taxon>Eukaryota</taxon>
        <taxon>Viridiplantae</taxon>
        <taxon>Streptophyta</taxon>
        <taxon>Embryophyta</taxon>
        <taxon>Tracheophyta</taxon>
        <taxon>Spermatophyta</taxon>
        <taxon>Magnoliopsida</taxon>
        <taxon>eudicotyledons</taxon>
        <taxon>Gunneridae</taxon>
        <taxon>Pentapetalae</taxon>
        <taxon>rosids</taxon>
        <taxon>fabids</taxon>
        <taxon>Fagales</taxon>
        <taxon>Fagaceae</taxon>
        <taxon>Quercus</taxon>
    </lineage>
</organism>
<evidence type="ECO:0000313" key="2">
    <source>
        <dbReference type="EnsemblPlants" id="QL10p038367:mrna:CDS:1"/>
    </source>
</evidence>
<accession>A0A7N2MR63</accession>
<reference evidence="2 3" key="1">
    <citation type="journal article" date="2016" name="G3 (Bethesda)">
        <title>First Draft Assembly and Annotation of the Genome of a California Endemic Oak Quercus lobata Nee (Fagaceae).</title>
        <authorList>
            <person name="Sork V.L."/>
            <person name="Fitz-Gibbon S.T."/>
            <person name="Puiu D."/>
            <person name="Crepeau M."/>
            <person name="Gugger P.F."/>
            <person name="Sherman R."/>
            <person name="Stevens K."/>
            <person name="Langley C.H."/>
            <person name="Pellegrini M."/>
            <person name="Salzberg S.L."/>
        </authorList>
    </citation>
    <scope>NUCLEOTIDE SEQUENCE [LARGE SCALE GENOMIC DNA]</scope>
    <source>
        <strain evidence="2 3">cv. SW786</strain>
    </source>
</reference>
<evidence type="ECO:0000256" key="1">
    <source>
        <dbReference type="SAM" id="MobiDB-lite"/>
    </source>
</evidence>
<dbReference type="InParanoid" id="A0A7N2MR63"/>
<dbReference type="AlphaFoldDB" id="A0A7N2MR63"/>
<dbReference type="EMBL" id="LRBV02000010">
    <property type="status" value="NOT_ANNOTATED_CDS"/>
    <property type="molecule type" value="Genomic_DNA"/>
</dbReference>
<reference evidence="2" key="2">
    <citation type="submission" date="2021-01" db="UniProtKB">
        <authorList>
            <consortium name="EnsemblPlants"/>
        </authorList>
    </citation>
    <scope>IDENTIFICATION</scope>
</reference>
<feature type="compositionally biased region" description="Basic and acidic residues" evidence="1">
    <location>
        <begin position="79"/>
        <end position="89"/>
    </location>
</feature>